<name>A0A5R9DTR9_9LACT</name>
<evidence type="ECO:0000313" key="1">
    <source>
        <dbReference type="EMBL" id="TLQ39161.1"/>
    </source>
</evidence>
<comment type="caution">
    <text evidence="1">The sequence shown here is derived from an EMBL/GenBank/DDBJ whole genome shotgun (WGS) entry which is preliminary data.</text>
</comment>
<reference evidence="1 2" key="1">
    <citation type="submission" date="2019-05" db="EMBL/GenBank/DDBJ databases">
        <title>The metagenome of a microbial culture collection derived from dairy environment covers the genomic content of the human microbiome.</title>
        <authorList>
            <person name="Roder T."/>
            <person name="Wuthrich D."/>
            <person name="Sattari Z."/>
            <person name="Von Ah U."/>
            <person name="Bar C."/>
            <person name="Ronchi F."/>
            <person name="Macpherson A.J."/>
            <person name="Ganal-Vonarburg S.C."/>
            <person name="Bruggmann R."/>
            <person name="Vergeres G."/>
        </authorList>
    </citation>
    <scope>NUCLEOTIDE SEQUENCE [LARGE SCALE GENOMIC DNA]</scope>
    <source>
        <strain evidence="1 2">FAM 24227</strain>
    </source>
</reference>
<proteinExistence type="predicted"/>
<organism evidence="1 2">
    <name type="scientific">Ruoffia tabacinasalis</name>
    <dbReference type="NCBI Taxonomy" id="87458"/>
    <lineage>
        <taxon>Bacteria</taxon>
        <taxon>Bacillati</taxon>
        <taxon>Bacillota</taxon>
        <taxon>Bacilli</taxon>
        <taxon>Lactobacillales</taxon>
        <taxon>Aerococcaceae</taxon>
        <taxon>Ruoffia</taxon>
    </lineage>
</organism>
<dbReference type="Pfam" id="PF19866">
    <property type="entry name" value="DUF6339"/>
    <property type="match status" value="1"/>
</dbReference>
<dbReference type="Proteomes" id="UP000306420">
    <property type="component" value="Unassembled WGS sequence"/>
</dbReference>
<dbReference type="RefSeq" id="WP_138405422.1">
    <property type="nucleotide sequence ID" value="NZ_VBSP01000058.1"/>
</dbReference>
<sequence>MLNWPDYSNTKAESDFELLESDPRRLIDVKVPNEFKELRAMFIQARDEIYEKYNIDEKGIDRFKYTFDLEFGLELYRILNQSFTFTNRDASNDDIWKFLSIKVIPDIVHARHGLSATYYYKMSRRVWLKQIYWYVNLGWQGSYEETFNILKNNTTDTIMNIVERPAEGYNIELVREILKQYNRYNDTSRKILRKVLVLNTALIKSNSPEFFDGGITKYVQHLFERVV</sequence>
<accession>A0A5R9DTR9</accession>
<dbReference type="AlphaFoldDB" id="A0A5R9DTR9"/>
<dbReference type="EMBL" id="VBSP01000058">
    <property type="protein sequence ID" value="TLQ39161.1"/>
    <property type="molecule type" value="Genomic_DNA"/>
</dbReference>
<protein>
    <submittedName>
        <fullName evidence="1">Uncharacterized protein</fullName>
    </submittedName>
</protein>
<dbReference type="OrthoDB" id="2830174at2"/>
<dbReference type="InterPro" id="IPR045920">
    <property type="entry name" value="DUF6339"/>
</dbReference>
<evidence type="ECO:0000313" key="2">
    <source>
        <dbReference type="Proteomes" id="UP000306420"/>
    </source>
</evidence>
<gene>
    <name evidence="1" type="ORF">FEZ33_10960</name>
</gene>